<evidence type="ECO:0008006" key="4">
    <source>
        <dbReference type="Google" id="ProtNLM"/>
    </source>
</evidence>
<dbReference type="Proteomes" id="UP000248259">
    <property type="component" value="Unassembled WGS sequence"/>
</dbReference>
<feature type="chain" id="PRO_5016438116" description="Entry exclusion lipoprotein TrbK" evidence="1">
    <location>
        <begin position="18"/>
        <end position="68"/>
    </location>
</feature>
<organism evidence="2 3">
    <name type="scientific">Parazoarcus communis SWub3 = DSM 12120</name>
    <dbReference type="NCBI Taxonomy" id="1121029"/>
    <lineage>
        <taxon>Bacteria</taxon>
        <taxon>Pseudomonadati</taxon>
        <taxon>Pseudomonadota</taxon>
        <taxon>Betaproteobacteria</taxon>
        <taxon>Rhodocyclales</taxon>
        <taxon>Zoogloeaceae</taxon>
        <taxon>Parazoarcus</taxon>
    </lineage>
</organism>
<comment type="caution">
    <text evidence="2">The sequence shown here is derived from an EMBL/GenBank/DDBJ whole genome shotgun (WGS) entry which is preliminary data.</text>
</comment>
<keyword evidence="3" id="KW-1185">Reference proteome</keyword>
<name>A0A323UST9_9RHOO</name>
<gene>
    <name evidence="2" type="ORF">DNK49_13920</name>
</gene>
<reference evidence="2 3" key="1">
    <citation type="submission" date="2018-06" db="EMBL/GenBank/DDBJ databases">
        <title>Azoarcus communis strain SWub3 genome.</title>
        <authorList>
            <person name="Zorraquino Salvo V."/>
            <person name="Toubiana D."/>
            <person name="Blumwald E."/>
        </authorList>
    </citation>
    <scope>NUCLEOTIDE SEQUENCE [LARGE SCALE GENOMIC DNA]</scope>
    <source>
        <strain evidence="2 3">SWub3</strain>
    </source>
</reference>
<dbReference type="AlphaFoldDB" id="A0A323UST9"/>
<feature type="signal peptide" evidence="1">
    <location>
        <begin position="1"/>
        <end position="17"/>
    </location>
</feature>
<keyword evidence="1" id="KW-0732">Signal</keyword>
<proteinExistence type="predicted"/>
<dbReference type="PROSITE" id="PS51257">
    <property type="entry name" value="PROKAR_LIPOPROTEIN"/>
    <property type="match status" value="1"/>
</dbReference>
<sequence length="68" mass="6814">MAPIKERPILFSAPAMAAIIAAATLAACATPAAAPTATSPITDAERVQAYCAAALMPPGFADLCKPDN</sequence>
<evidence type="ECO:0000313" key="2">
    <source>
        <dbReference type="EMBL" id="PZA16102.1"/>
    </source>
</evidence>
<protein>
    <recommendedName>
        <fullName evidence="4">Entry exclusion lipoprotein TrbK</fullName>
    </recommendedName>
</protein>
<evidence type="ECO:0000313" key="3">
    <source>
        <dbReference type="Proteomes" id="UP000248259"/>
    </source>
</evidence>
<evidence type="ECO:0000256" key="1">
    <source>
        <dbReference type="SAM" id="SignalP"/>
    </source>
</evidence>
<dbReference type="EMBL" id="QKOE01000009">
    <property type="protein sequence ID" value="PZA16102.1"/>
    <property type="molecule type" value="Genomic_DNA"/>
</dbReference>
<accession>A0A323UST9</accession>